<feature type="compositionally biased region" description="Polar residues" evidence="3">
    <location>
        <begin position="1559"/>
        <end position="1570"/>
    </location>
</feature>
<feature type="compositionally biased region" description="Gly residues" evidence="3">
    <location>
        <begin position="592"/>
        <end position="602"/>
    </location>
</feature>
<keyword evidence="1" id="KW-0433">Leucine-rich repeat</keyword>
<feature type="region of interest" description="Disordered" evidence="3">
    <location>
        <begin position="1559"/>
        <end position="1610"/>
    </location>
</feature>
<dbReference type="SMART" id="SM00365">
    <property type="entry name" value="LRR_SD22"/>
    <property type="match status" value="5"/>
</dbReference>
<accession>A0A7M7T0S2</accession>
<evidence type="ECO:0008006" key="6">
    <source>
        <dbReference type="Google" id="ProtNLM"/>
    </source>
</evidence>
<feature type="compositionally biased region" description="Basic and acidic residues" evidence="3">
    <location>
        <begin position="1580"/>
        <end position="1610"/>
    </location>
</feature>
<dbReference type="GO" id="GO:0015630">
    <property type="term" value="C:microtubule cytoskeleton"/>
    <property type="evidence" value="ECO:0000318"/>
    <property type="project" value="GO_Central"/>
</dbReference>
<evidence type="ECO:0000256" key="1">
    <source>
        <dbReference type="ARBA" id="ARBA00022614"/>
    </source>
</evidence>
<dbReference type="CDD" id="cd23767">
    <property type="entry name" value="IQCD"/>
    <property type="match status" value="3"/>
</dbReference>
<dbReference type="KEGG" id="spu:763964"/>
<dbReference type="OrthoDB" id="266138at2759"/>
<dbReference type="EnsemblMetazoa" id="XM_030989498">
    <property type="protein sequence ID" value="XP_030845358"/>
    <property type="gene ID" value="LOC763964"/>
</dbReference>
<feature type="compositionally biased region" description="Polar residues" evidence="3">
    <location>
        <begin position="474"/>
        <end position="489"/>
    </location>
</feature>
<dbReference type="SUPFAM" id="SSF52058">
    <property type="entry name" value="L domain-like"/>
    <property type="match status" value="1"/>
</dbReference>
<feature type="region of interest" description="Disordered" evidence="3">
    <location>
        <begin position="228"/>
        <end position="252"/>
    </location>
</feature>
<feature type="region of interest" description="Disordered" evidence="3">
    <location>
        <begin position="1211"/>
        <end position="1285"/>
    </location>
</feature>
<dbReference type="SMART" id="SM00015">
    <property type="entry name" value="IQ"/>
    <property type="match status" value="3"/>
</dbReference>
<dbReference type="PROSITE" id="PS51450">
    <property type="entry name" value="LRR"/>
    <property type="match status" value="5"/>
</dbReference>
<protein>
    <recommendedName>
        <fullName evidence="6">Leucine-rich repeat and IQ domain-containing protein 1</fullName>
    </recommendedName>
</protein>
<dbReference type="InterPro" id="IPR025875">
    <property type="entry name" value="Leu-rich_rpt_4"/>
</dbReference>
<feature type="compositionally biased region" description="Basic and acidic residues" evidence="3">
    <location>
        <begin position="354"/>
        <end position="448"/>
    </location>
</feature>
<dbReference type="InterPro" id="IPR032675">
    <property type="entry name" value="LRR_dom_sf"/>
</dbReference>
<dbReference type="GeneID" id="763964"/>
<dbReference type="PROSITE" id="PS50096">
    <property type="entry name" value="IQ"/>
    <property type="match status" value="3"/>
</dbReference>
<dbReference type="PANTHER" id="PTHR46652:SF9">
    <property type="entry name" value="LEUCINE-RICH REPEAT AND IQ DOMAIN-CONTAINING PROTEIN 1"/>
    <property type="match status" value="1"/>
</dbReference>
<evidence type="ECO:0000256" key="2">
    <source>
        <dbReference type="ARBA" id="ARBA00022737"/>
    </source>
</evidence>
<organism evidence="4 5">
    <name type="scientific">Strongylocentrotus purpuratus</name>
    <name type="common">Purple sea urchin</name>
    <dbReference type="NCBI Taxonomy" id="7668"/>
    <lineage>
        <taxon>Eukaryota</taxon>
        <taxon>Metazoa</taxon>
        <taxon>Echinodermata</taxon>
        <taxon>Eleutherozoa</taxon>
        <taxon>Echinozoa</taxon>
        <taxon>Echinoidea</taxon>
        <taxon>Euechinoidea</taxon>
        <taxon>Echinacea</taxon>
        <taxon>Camarodonta</taxon>
        <taxon>Echinidea</taxon>
        <taxon>Strongylocentrotidae</taxon>
        <taxon>Strongylocentrotus</taxon>
    </lineage>
</organism>
<dbReference type="OMA" id="KHRYAHE"/>
<dbReference type="GO" id="GO:0009966">
    <property type="term" value="P:regulation of signal transduction"/>
    <property type="evidence" value="ECO:0007669"/>
    <property type="project" value="UniProtKB-ARBA"/>
</dbReference>
<feature type="compositionally biased region" description="Basic and acidic residues" evidence="3">
    <location>
        <begin position="335"/>
        <end position="346"/>
    </location>
</feature>
<dbReference type="RefSeq" id="XP_030845358.1">
    <property type="nucleotide sequence ID" value="XM_030989498.1"/>
</dbReference>
<dbReference type="Proteomes" id="UP000007110">
    <property type="component" value="Unassembled WGS sequence"/>
</dbReference>
<reference evidence="5" key="1">
    <citation type="submission" date="2015-02" db="EMBL/GenBank/DDBJ databases">
        <title>Genome sequencing for Strongylocentrotus purpuratus.</title>
        <authorList>
            <person name="Murali S."/>
            <person name="Liu Y."/>
            <person name="Vee V."/>
            <person name="English A."/>
            <person name="Wang M."/>
            <person name="Skinner E."/>
            <person name="Han Y."/>
            <person name="Muzny D.M."/>
            <person name="Worley K.C."/>
            <person name="Gibbs R.A."/>
        </authorList>
    </citation>
    <scope>NUCLEOTIDE SEQUENCE</scope>
</reference>
<keyword evidence="5" id="KW-1185">Reference proteome</keyword>
<feature type="compositionally biased region" description="Polar residues" evidence="3">
    <location>
        <begin position="557"/>
        <end position="568"/>
    </location>
</feature>
<feature type="region of interest" description="Disordered" evidence="3">
    <location>
        <begin position="1684"/>
        <end position="1746"/>
    </location>
</feature>
<dbReference type="Gene3D" id="1.20.5.190">
    <property type="match status" value="2"/>
</dbReference>
<proteinExistence type="predicted"/>
<dbReference type="PANTHER" id="PTHR46652">
    <property type="entry name" value="LEUCINE-RICH REPEAT AND IQ DOMAIN-CONTAINING PROTEIN 1-RELATED"/>
    <property type="match status" value="1"/>
</dbReference>
<dbReference type="Pfam" id="PF00612">
    <property type="entry name" value="IQ"/>
    <property type="match status" value="3"/>
</dbReference>
<evidence type="ECO:0000313" key="5">
    <source>
        <dbReference type="Proteomes" id="UP000007110"/>
    </source>
</evidence>
<feature type="compositionally biased region" description="Polar residues" evidence="3">
    <location>
        <begin position="1508"/>
        <end position="1518"/>
    </location>
</feature>
<dbReference type="InterPro" id="IPR001611">
    <property type="entry name" value="Leu-rich_rpt"/>
</dbReference>
<dbReference type="InterPro" id="IPR000048">
    <property type="entry name" value="IQ_motif_EF-hand-BS"/>
</dbReference>
<feature type="compositionally biased region" description="Acidic residues" evidence="3">
    <location>
        <begin position="46"/>
        <end position="61"/>
    </location>
</feature>
<feature type="compositionally biased region" description="Gly residues" evidence="3">
    <location>
        <begin position="1469"/>
        <end position="1483"/>
    </location>
</feature>
<feature type="region of interest" description="Disordered" evidence="3">
    <location>
        <begin position="1"/>
        <end position="75"/>
    </location>
</feature>
<name>A0A7M7T0S2_STRPU</name>
<feature type="compositionally biased region" description="Polar residues" evidence="3">
    <location>
        <begin position="1229"/>
        <end position="1242"/>
    </location>
</feature>
<feature type="compositionally biased region" description="Low complexity" evidence="3">
    <location>
        <begin position="1393"/>
        <end position="1404"/>
    </location>
</feature>
<feature type="region of interest" description="Disordered" evidence="3">
    <location>
        <begin position="333"/>
        <end position="509"/>
    </location>
</feature>
<feature type="region of interest" description="Disordered" evidence="3">
    <location>
        <begin position="548"/>
        <end position="646"/>
    </location>
</feature>
<dbReference type="InParanoid" id="A0A7M7T0S2"/>
<evidence type="ECO:0000313" key="4">
    <source>
        <dbReference type="EnsemblMetazoa" id="XP_030845358"/>
    </source>
</evidence>
<evidence type="ECO:0000256" key="3">
    <source>
        <dbReference type="SAM" id="MobiDB-lite"/>
    </source>
</evidence>
<feature type="region of interest" description="Disordered" evidence="3">
    <location>
        <begin position="1388"/>
        <end position="1519"/>
    </location>
</feature>
<keyword evidence="2" id="KW-0677">Repeat</keyword>
<dbReference type="SUPFAM" id="SSF52540">
    <property type="entry name" value="P-loop containing nucleoside triphosphate hydrolases"/>
    <property type="match status" value="1"/>
</dbReference>
<dbReference type="CTD" id="84125"/>
<feature type="compositionally biased region" description="Pro residues" evidence="3">
    <location>
        <begin position="1421"/>
        <end position="1440"/>
    </location>
</feature>
<feature type="compositionally biased region" description="Basic and acidic residues" evidence="3">
    <location>
        <begin position="232"/>
        <end position="241"/>
    </location>
</feature>
<feature type="region of interest" description="Disordered" evidence="3">
    <location>
        <begin position="1623"/>
        <end position="1652"/>
    </location>
</feature>
<dbReference type="Pfam" id="PF12799">
    <property type="entry name" value="LRR_4"/>
    <property type="match status" value="1"/>
</dbReference>
<reference evidence="4" key="2">
    <citation type="submission" date="2021-01" db="UniProtKB">
        <authorList>
            <consortium name="EnsemblMetazoa"/>
        </authorList>
    </citation>
    <scope>IDENTIFICATION</scope>
</reference>
<dbReference type="InterPro" id="IPR003591">
    <property type="entry name" value="Leu-rich_rpt_typical-subtyp"/>
</dbReference>
<sequence>MSTMRDGRGSNMEGAKEEDDWIEAQIQRELDALSPQDDSALSGEIQDQDDVVDGTGDEEEPPPNGTIPESVSQFVEKVKSRAKDAQLALEECNDLLDSSHKVTDEDDVENFAYQSKELNKLAFQLGEDPEELRDRVLHELEEADRKDLEDYQGQGSEGQVNGLDLVPVLDEESGAVMVYTDIHKFEQELMEKVQILEGVLHEREEIETREREEANLTMAILDQNAEQLRQQKQQENDEEQRQTAQKRMVTNARIEEEIANETRQTEEELQQYQHQIDELSRQTALERGAFEQEHHQEVKRQTTKKHTAATTIQAAFRSYRVRKPYRKKMKMIQEGLKEKRENERQMEIVVGRKRKEEQKRKDKLEKMKKEEGERKKREEEEKRKEEERLEIERLERIKLKKEKKEKERLEKERLKREEEEAKKEEELKKQSEEILKRILPDRQKDEQKAIAGGPEAGDASLQDAPAPDAKNPEGTPSASTRQQDSLSSDRTNREKSANEEQTVSAGESVFITEKGVSFIEEPSPSSKGSHLLMGDEFKGRQRSIVLDSTFHDGGIGKTSQGQNETSRGNLDEEGEMHPKTDQTSSTSKDRFGGGSSNVGNTGGSETRGLDTLGGLELKVSGKEIQSTVKAEEDQSNTIPRRSKVTEDVASATLPATSTHQKVTLPKDAEVDISKVANSYLEDERQGYSNNNSNSGNVTQKEQLKNEEGLETPSIETQMEEGSSEEMPNLMEHRPLVAELEQRRLQWIQDCISLTKLASRAKLASTSTKPRRQLRRPASAKKIQALTEDQIKDVSPSGMALDQVTTVQLKDLPGSSLTSLMKCQRLRTLTLNNCGVTALESLDESPDILWIDVSHNKIESVLCRDRRVLSGVDASWNVLTSLQGLEGCSQLRKLNLSQNKITRISGVESLLSLTHLDLGHNQLVNVSGLTSLVHLQDLNLTSNHLSSVRGLDQCPLLQKLDLSSNSLSQTPNLSNNVLLRSLSLAGNSLSTLGDFTSMWLPLLQHLDLSQNGLSELAPLKSFLLLSHLSICNNFISDVECIVAGLEGCTRLKRLDVQGNAFTEEPNYRDAITKVLPVLQELDSDLLTSGVKGHDPSVTWSSFEVMCRSQVAVQDALLKRQEAELSSLTNQGDLKFGVERAEMLSRHLEETFQQAVDHRYAHEYGETTPATSVNTDPGTAAQTTPLEAKALNQKGVPPGLVSSSGVGVSLAKGGNGTAPTTEAVANKRRATSQVTEFNGSTRTLPTDAGSVGVNVKESNLQGTRSKQEPYGKGSSKGQGSNDRGSRVDAKTISKALQKELKADGISLSDRAATVIQAQWRGYSVRQSIDDRTKQWLAALKIQAYWRGHKVRRRIGEVKRSLRNDTGGHVDEDEMEYAEIDLDSFDFDEDMLDKGLTTPSDTPTLLSKYPPLPPTSNSTHARPNPRPTLPSPPSLHKPYPPSTTKPSSPEKPQTRPLRQAWRGADSPLNNLPGGGVSPPEGMGGGLVMRKPPLPPTTPSSMSGTEVLSMGTPRTQRTARQEQLTEEWGFKDSVTADLMMKRAKKLAKGKKKKLDPIQRYQQIRKNQDASTARPVQNAGKKGVQRKDYFQARDEEVERRAKSQVDENSHTQHRTFDWVHGQVNNDLQASDSRINPHGIRSRQSSSEPNLPAISPDVIGQGSRVNLVMSPNAMEVQSVGSVSIGDFTSRERSHSFSSPNGERVQFPPIKTSSAPSGHTKQRMAAQGGDRRGGGGVAWGSAGSRTGRGKVIR</sequence>
<dbReference type="InterPro" id="IPR027417">
    <property type="entry name" value="P-loop_NTPase"/>
</dbReference>
<dbReference type="Gene3D" id="3.80.10.10">
    <property type="entry name" value="Ribonuclease Inhibitor"/>
    <property type="match status" value="3"/>
</dbReference>
<feature type="region of interest" description="Disordered" evidence="3">
    <location>
        <begin position="681"/>
        <end position="726"/>
    </location>
</feature>
<dbReference type="SMART" id="SM00369">
    <property type="entry name" value="LRR_TYP"/>
    <property type="match status" value="4"/>
</dbReference>
<dbReference type="InterPro" id="IPR050836">
    <property type="entry name" value="SDS22/Internalin_LRR"/>
</dbReference>